<reference evidence="2 3" key="1">
    <citation type="journal article" date="2013" name="Stand. Genomic Sci.">
        <title>Genomic Encyclopedia of Type Strains, Phase I: The one thousand microbial genomes (KMG-I) project.</title>
        <authorList>
            <person name="Kyrpides N.C."/>
            <person name="Woyke T."/>
            <person name="Eisen J.A."/>
            <person name="Garrity G."/>
            <person name="Lilburn T.G."/>
            <person name="Beck B.J."/>
            <person name="Whitman W.B."/>
            <person name="Hugenholtz P."/>
            <person name="Klenk H.P."/>
        </authorList>
    </citation>
    <scope>NUCLEOTIDE SEQUENCE [LARGE SCALE GENOMIC DNA]</scope>
    <source>
        <strain evidence="2 3">DSM 13484</strain>
    </source>
</reference>
<dbReference type="InterPro" id="IPR014710">
    <property type="entry name" value="RmlC-like_jellyroll"/>
</dbReference>
<dbReference type="InterPro" id="IPR011051">
    <property type="entry name" value="RmlC_Cupin_sf"/>
</dbReference>
<proteinExistence type="predicted"/>
<gene>
    <name evidence="2" type="ORF">LX66_2770</name>
</gene>
<keyword evidence="3" id="KW-1185">Reference proteome</keyword>
<dbReference type="PANTHER" id="PTHR33387">
    <property type="entry name" value="RMLC-LIKE JELLY ROLL FOLD PROTEIN"/>
    <property type="match status" value="1"/>
</dbReference>
<dbReference type="SUPFAM" id="SSF51182">
    <property type="entry name" value="RmlC-like cupins"/>
    <property type="match status" value="1"/>
</dbReference>
<protein>
    <recommendedName>
        <fullName evidence="1">DUF985 domain-containing protein</fullName>
    </recommendedName>
</protein>
<dbReference type="InterPro" id="IPR009327">
    <property type="entry name" value="Cupin_DUF985"/>
</dbReference>
<dbReference type="InterPro" id="IPR039935">
    <property type="entry name" value="YML079W-like"/>
</dbReference>
<dbReference type="Proteomes" id="UP000316778">
    <property type="component" value="Unassembled WGS sequence"/>
</dbReference>
<feature type="domain" description="DUF985" evidence="1">
    <location>
        <begin position="13"/>
        <end position="151"/>
    </location>
</feature>
<evidence type="ECO:0000313" key="3">
    <source>
        <dbReference type="Proteomes" id="UP000316778"/>
    </source>
</evidence>
<dbReference type="CDD" id="cd06121">
    <property type="entry name" value="cupin_YML079wp"/>
    <property type="match status" value="1"/>
</dbReference>
<dbReference type="PANTHER" id="PTHR33387:SF3">
    <property type="entry name" value="DUF985 DOMAIN-CONTAINING PROTEIN"/>
    <property type="match status" value="1"/>
</dbReference>
<accession>A0A562T604</accession>
<dbReference type="RefSeq" id="WP_145714412.1">
    <property type="nucleotide sequence ID" value="NZ_BAAAFY010000001.1"/>
</dbReference>
<organism evidence="2 3">
    <name type="scientific">Chitinophaga japonensis</name>
    <name type="common">Flexibacter japonensis</name>
    <dbReference type="NCBI Taxonomy" id="104662"/>
    <lineage>
        <taxon>Bacteria</taxon>
        <taxon>Pseudomonadati</taxon>
        <taxon>Bacteroidota</taxon>
        <taxon>Chitinophagia</taxon>
        <taxon>Chitinophagales</taxon>
        <taxon>Chitinophagaceae</taxon>
        <taxon>Chitinophaga</taxon>
    </lineage>
</organism>
<dbReference type="Pfam" id="PF06172">
    <property type="entry name" value="Cupin_5"/>
    <property type="match status" value="1"/>
</dbReference>
<comment type="caution">
    <text evidence="2">The sequence shown here is derived from an EMBL/GenBank/DDBJ whole genome shotgun (WGS) entry which is preliminary data.</text>
</comment>
<dbReference type="Gene3D" id="2.60.120.10">
    <property type="entry name" value="Jelly Rolls"/>
    <property type="match status" value="1"/>
</dbReference>
<dbReference type="OrthoDB" id="9798288at2"/>
<name>A0A562T604_CHIJA</name>
<dbReference type="EMBL" id="VLLG01000003">
    <property type="protein sequence ID" value="TWI88684.1"/>
    <property type="molecule type" value="Genomic_DNA"/>
</dbReference>
<dbReference type="AlphaFoldDB" id="A0A562T604"/>
<sequence length="173" mass="19607">MTTLTTDRTAAYWREQLQLQPHVEGGAFREHYRSPWILHKSALPPGMKGNRHAATCIYFLLEQGEFSAFHRIAADEIWHFYDGVPLSIYEIDQAGRLTVHRLGRQLHLGEQLQVVIPAGSWFAARIDGEAGFTLVGCTVAPGFDFEDFELAQRKTLQSLYPQHKDLISALTRA</sequence>
<evidence type="ECO:0000259" key="1">
    <source>
        <dbReference type="Pfam" id="PF06172"/>
    </source>
</evidence>
<evidence type="ECO:0000313" key="2">
    <source>
        <dbReference type="EMBL" id="TWI88684.1"/>
    </source>
</evidence>